<dbReference type="GO" id="GO:0004493">
    <property type="term" value="F:methylmalonyl-CoA epimerase activity"/>
    <property type="evidence" value="ECO:0007669"/>
    <property type="project" value="TreeGrafter"/>
</dbReference>
<dbReference type="GO" id="GO:0046872">
    <property type="term" value="F:metal ion binding"/>
    <property type="evidence" value="ECO:0007669"/>
    <property type="project" value="UniProtKB-KW"/>
</dbReference>
<dbReference type="Proteomes" id="UP000271624">
    <property type="component" value="Unassembled WGS sequence"/>
</dbReference>
<evidence type="ECO:0000259" key="2">
    <source>
        <dbReference type="PROSITE" id="PS51819"/>
    </source>
</evidence>
<dbReference type="SUPFAM" id="SSF54593">
    <property type="entry name" value="Glyoxalase/Bleomycin resistance protein/Dihydroxybiphenyl dioxygenase"/>
    <property type="match status" value="1"/>
</dbReference>
<accession>A0A3S1AWY7</accession>
<proteinExistence type="predicted"/>
<keyword evidence="1" id="KW-0479">Metal-binding</keyword>
<dbReference type="Gene3D" id="3.10.180.10">
    <property type="entry name" value="2,3-Dihydroxybiphenyl 1,2-Dioxygenase, domain 1"/>
    <property type="match status" value="1"/>
</dbReference>
<dbReference type="GO" id="GO:0046491">
    <property type="term" value="P:L-methylmalonyl-CoA metabolic process"/>
    <property type="evidence" value="ECO:0007669"/>
    <property type="project" value="TreeGrafter"/>
</dbReference>
<evidence type="ECO:0000313" key="4">
    <source>
        <dbReference type="Proteomes" id="UP000271624"/>
    </source>
</evidence>
<dbReference type="InterPro" id="IPR051785">
    <property type="entry name" value="MMCE/EMCE_epimerase"/>
</dbReference>
<dbReference type="InterPro" id="IPR029068">
    <property type="entry name" value="Glyas_Bleomycin-R_OHBP_Dase"/>
</dbReference>
<dbReference type="EMBL" id="RSCL01000023">
    <property type="protein sequence ID" value="RUT00549.1"/>
    <property type="molecule type" value="Genomic_DNA"/>
</dbReference>
<gene>
    <name evidence="3" type="ORF">DSM106972_073200</name>
</gene>
<feature type="domain" description="VOC" evidence="2">
    <location>
        <begin position="43"/>
        <end position="172"/>
    </location>
</feature>
<dbReference type="PANTHER" id="PTHR43048">
    <property type="entry name" value="METHYLMALONYL-COA EPIMERASE"/>
    <property type="match status" value="1"/>
</dbReference>
<organism evidence="3 4">
    <name type="scientific">Dulcicalothrix desertica PCC 7102</name>
    <dbReference type="NCBI Taxonomy" id="232991"/>
    <lineage>
        <taxon>Bacteria</taxon>
        <taxon>Bacillati</taxon>
        <taxon>Cyanobacteriota</taxon>
        <taxon>Cyanophyceae</taxon>
        <taxon>Nostocales</taxon>
        <taxon>Calotrichaceae</taxon>
        <taxon>Dulcicalothrix</taxon>
    </lineage>
</organism>
<dbReference type="PROSITE" id="PS51819">
    <property type="entry name" value="VOC"/>
    <property type="match status" value="1"/>
</dbReference>
<dbReference type="Pfam" id="PF00903">
    <property type="entry name" value="Glyoxalase"/>
    <property type="match status" value="1"/>
</dbReference>
<reference evidence="3" key="1">
    <citation type="submission" date="2018-12" db="EMBL/GenBank/DDBJ databases">
        <authorList>
            <person name="Will S."/>
            <person name="Neumann-Schaal M."/>
            <person name="Henke P."/>
        </authorList>
    </citation>
    <scope>NUCLEOTIDE SEQUENCE</scope>
    <source>
        <strain evidence="3">PCC 7102</strain>
    </source>
</reference>
<evidence type="ECO:0000256" key="1">
    <source>
        <dbReference type="ARBA" id="ARBA00022723"/>
    </source>
</evidence>
<dbReference type="AlphaFoldDB" id="A0A3S1AWY7"/>
<dbReference type="InterPro" id="IPR037523">
    <property type="entry name" value="VOC_core"/>
</dbReference>
<evidence type="ECO:0000313" key="3">
    <source>
        <dbReference type="EMBL" id="RUT00549.1"/>
    </source>
</evidence>
<reference evidence="3" key="2">
    <citation type="journal article" date="2019" name="Genome Biol. Evol.">
        <title>Day and night: Metabolic profiles and evolutionary relationships of six axenic non-marine cyanobacteria.</title>
        <authorList>
            <person name="Will S.E."/>
            <person name="Henke P."/>
            <person name="Boedeker C."/>
            <person name="Huang S."/>
            <person name="Brinkmann H."/>
            <person name="Rohde M."/>
            <person name="Jarek M."/>
            <person name="Friedl T."/>
            <person name="Seufert S."/>
            <person name="Schumacher M."/>
            <person name="Overmann J."/>
            <person name="Neumann-Schaal M."/>
            <person name="Petersen J."/>
        </authorList>
    </citation>
    <scope>NUCLEOTIDE SEQUENCE [LARGE SCALE GENOMIC DNA]</scope>
    <source>
        <strain evidence="3">PCC 7102</strain>
    </source>
</reference>
<dbReference type="PANTHER" id="PTHR43048:SF5">
    <property type="entry name" value="BLR5325 PROTEIN"/>
    <property type="match status" value="1"/>
</dbReference>
<keyword evidence="4" id="KW-1185">Reference proteome</keyword>
<protein>
    <recommendedName>
        <fullName evidence="2">VOC domain-containing protein</fullName>
    </recommendedName>
</protein>
<dbReference type="InterPro" id="IPR004360">
    <property type="entry name" value="Glyas_Fos-R_dOase_dom"/>
</dbReference>
<name>A0A3S1AWY7_9CYAN</name>
<comment type="caution">
    <text evidence="3">The sequence shown here is derived from an EMBL/GenBank/DDBJ whole genome shotgun (WGS) entry which is preliminary data.</text>
</comment>
<sequence>MTIFSSLLLLPGNRGAVAEPTVKVPVSSSTEVSSSNKGLRSMGFFNIAISTPDINASVDWYQRVLGFRKVSQSNLSNGVSIAMIERNGMVIEFLKVPNQKPMPMLNQDPPKHLQFLGIKNFVLWVDDMDATVRELKSKNVSFVWEARTLPEVGTRVSMIRDNNGNLVTFWERRGSVWQSLNRP</sequence>